<sequence length="504" mass="54765">MAPRGTLRLAAFALVVFVFLSGFAYNTLVSRSPLTGVDYIPPAFKPEILALDHPKFADVRKYERTLPQHRLPTFMTRTRARYVYFPNEAWGTGWNNVFQEQLINTHLAYLAHRGYVFPDYIARDHPPFPDTLPNGSRHMLHIPMNAFTSGPTGGGELGAGADPQSPRAISLEWWDAVCPRAQVVEVTMADAVRELGINETSTGAERLMRWAAKLRDMEAGCVIVTGGSPFDYMFIGSDKIVGMWPSYGHSPTLTQYAWSALITRALSRNFALFSAADMPPALALSFISRITAATSEGSVAQPYPLGAFKPLRTDAPPIAGLLGLHVRRGDYAEHCNNLAGWGSDYNAWNVFGRPDIAAAGAGRYPALPDYLSVPAGTSRSDAAYAHCWPTPAAIVARAREVRTAAASGEAFPAQALQSVYIATNGEPEWVRALALLLQKDGWGAVKTSHDMRLARDELAVAQAVDMAALVAAETFIGVGFSSLSSNVVQLRLAGGRHAATNRFW</sequence>
<comment type="caution">
    <text evidence="1">The sequence shown here is derived from an EMBL/GenBank/DDBJ whole genome shotgun (WGS) entry which is preliminary data.</text>
</comment>
<accession>A0AAD6UBS9</accession>
<organism evidence="1 2">
    <name type="scientific">Mycena belliarum</name>
    <dbReference type="NCBI Taxonomy" id="1033014"/>
    <lineage>
        <taxon>Eukaryota</taxon>
        <taxon>Fungi</taxon>
        <taxon>Dikarya</taxon>
        <taxon>Basidiomycota</taxon>
        <taxon>Agaricomycotina</taxon>
        <taxon>Agaricomycetes</taxon>
        <taxon>Agaricomycetidae</taxon>
        <taxon>Agaricales</taxon>
        <taxon>Marasmiineae</taxon>
        <taxon>Mycenaceae</taxon>
        <taxon>Mycena</taxon>
    </lineage>
</organism>
<evidence type="ECO:0000313" key="1">
    <source>
        <dbReference type="EMBL" id="KAJ7092327.1"/>
    </source>
</evidence>
<evidence type="ECO:0000313" key="2">
    <source>
        <dbReference type="Proteomes" id="UP001222325"/>
    </source>
</evidence>
<reference evidence="1" key="1">
    <citation type="submission" date="2023-03" db="EMBL/GenBank/DDBJ databases">
        <title>Massive genome expansion in bonnet fungi (Mycena s.s.) driven by repeated elements and novel gene families across ecological guilds.</title>
        <authorList>
            <consortium name="Lawrence Berkeley National Laboratory"/>
            <person name="Harder C.B."/>
            <person name="Miyauchi S."/>
            <person name="Viragh M."/>
            <person name="Kuo A."/>
            <person name="Thoen E."/>
            <person name="Andreopoulos B."/>
            <person name="Lu D."/>
            <person name="Skrede I."/>
            <person name="Drula E."/>
            <person name="Henrissat B."/>
            <person name="Morin E."/>
            <person name="Kohler A."/>
            <person name="Barry K."/>
            <person name="LaButti K."/>
            <person name="Morin E."/>
            <person name="Salamov A."/>
            <person name="Lipzen A."/>
            <person name="Mereny Z."/>
            <person name="Hegedus B."/>
            <person name="Baldrian P."/>
            <person name="Stursova M."/>
            <person name="Weitz H."/>
            <person name="Taylor A."/>
            <person name="Grigoriev I.V."/>
            <person name="Nagy L.G."/>
            <person name="Martin F."/>
            <person name="Kauserud H."/>
        </authorList>
    </citation>
    <scope>NUCLEOTIDE SEQUENCE</scope>
    <source>
        <strain evidence="1">CBHHK173m</strain>
    </source>
</reference>
<protein>
    <submittedName>
        <fullName evidence="1">Uncharacterized protein</fullName>
    </submittedName>
</protein>
<dbReference type="CDD" id="cd11296">
    <property type="entry name" value="O-FucT_like"/>
    <property type="match status" value="1"/>
</dbReference>
<dbReference type="AlphaFoldDB" id="A0AAD6UBS9"/>
<dbReference type="Proteomes" id="UP001222325">
    <property type="component" value="Unassembled WGS sequence"/>
</dbReference>
<proteinExistence type="predicted"/>
<name>A0AAD6UBS9_9AGAR</name>
<dbReference type="EMBL" id="JARJCN010000018">
    <property type="protein sequence ID" value="KAJ7092327.1"/>
    <property type="molecule type" value="Genomic_DNA"/>
</dbReference>
<gene>
    <name evidence="1" type="ORF">B0H15DRAFT_170262</name>
</gene>
<dbReference type="Gene3D" id="3.40.50.11350">
    <property type="match status" value="1"/>
</dbReference>
<keyword evidence="2" id="KW-1185">Reference proteome</keyword>